<organism evidence="1 2">
    <name type="scientific">Paenibacillus polysaccharolyticus</name>
    <dbReference type="NCBI Taxonomy" id="582692"/>
    <lineage>
        <taxon>Bacteria</taxon>
        <taxon>Bacillati</taxon>
        <taxon>Bacillota</taxon>
        <taxon>Bacilli</taxon>
        <taxon>Bacillales</taxon>
        <taxon>Paenibacillaceae</taxon>
        <taxon>Paenibacillus</taxon>
    </lineage>
</organism>
<name>A0A1G5E7R5_9BACL</name>
<reference evidence="2" key="1">
    <citation type="submission" date="2016-10" db="EMBL/GenBank/DDBJ databases">
        <authorList>
            <person name="Varghese N."/>
            <person name="Submissions S."/>
        </authorList>
    </citation>
    <scope>NUCLEOTIDE SEQUENCE [LARGE SCALE GENOMIC DNA]</scope>
    <source>
        <strain evidence="2">BL9</strain>
    </source>
</reference>
<dbReference type="Proteomes" id="UP000198538">
    <property type="component" value="Unassembled WGS sequence"/>
</dbReference>
<keyword evidence="2" id="KW-1185">Reference proteome</keyword>
<dbReference type="RefSeq" id="WP_090916881.1">
    <property type="nucleotide sequence ID" value="NZ_FMVM01000003.1"/>
</dbReference>
<gene>
    <name evidence="1" type="ORF">SAMN05720606_103179</name>
</gene>
<proteinExistence type="predicted"/>
<dbReference type="EMBL" id="FMVM01000003">
    <property type="protein sequence ID" value="SCY22538.1"/>
    <property type="molecule type" value="Genomic_DNA"/>
</dbReference>
<accession>A0A1G5E7R5</accession>
<dbReference type="AlphaFoldDB" id="A0A1G5E7R5"/>
<evidence type="ECO:0000313" key="1">
    <source>
        <dbReference type="EMBL" id="SCY22538.1"/>
    </source>
</evidence>
<dbReference type="STRING" id="582692.SAMN05720606_103179"/>
<evidence type="ECO:0000313" key="2">
    <source>
        <dbReference type="Proteomes" id="UP000198538"/>
    </source>
</evidence>
<sequence length="86" mass="9770">MPESIKVEFELSAWGQENTQDGGGSFQKHELLKIRTVSKDITLEQLEAMVKEMIADIKKVYPQPEQLGVKVTLRAKETDGIFTYLD</sequence>
<protein>
    <submittedName>
        <fullName evidence="1">Uncharacterized protein</fullName>
    </submittedName>
</protein>